<proteinExistence type="predicted"/>
<evidence type="ECO:0000313" key="3">
    <source>
        <dbReference type="Proteomes" id="UP000729701"/>
    </source>
</evidence>
<name>A0A951QHR1_9CYAN</name>
<protein>
    <submittedName>
        <fullName evidence="2">Uncharacterized protein</fullName>
    </submittedName>
</protein>
<reference evidence="2" key="2">
    <citation type="journal article" date="2022" name="Microbiol. Resour. Announc.">
        <title>Metagenome Sequencing to Explore Phylogenomics of Terrestrial Cyanobacteria.</title>
        <authorList>
            <person name="Ward R.D."/>
            <person name="Stajich J.E."/>
            <person name="Johansen J.R."/>
            <person name="Huntemann M."/>
            <person name="Clum A."/>
            <person name="Foster B."/>
            <person name="Foster B."/>
            <person name="Roux S."/>
            <person name="Palaniappan K."/>
            <person name="Varghese N."/>
            <person name="Mukherjee S."/>
            <person name="Reddy T.B.K."/>
            <person name="Daum C."/>
            <person name="Copeland A."/>
            <person name="Chen I.A."/>
            <person name="Ivanova N.N."/>
            <person name="Kyrpides N.C."/>
            <person name="Shapiro N."/>
            <person name="Eloe-Fadrosh E.A."/>
            <person name="Pietrasiak N."/>
        </authorList>
    </citation>
    <scope>NUCLEOTIDE SEQUENCE</scope>
    <source>
        <strain evidence="2">GSE-NOS-MK-12-04C</strain>
    </source>
</reference>
<feature type="compositionally biased region" description="Polar residues" evidence="1">
    <location>
        <begin position="222"/>
        <end position="231"/>
    </location>
</feature>
<feature type="compositionally biased region" description="Basic and acidic residues" evidence="1">
    <location>
        <begin position="174"/>
        <end position="188"/>
    </location>
</feature>
<feature type="compositionally biased region" description="Polar residues" evidence="1">
    <location>
        <begin position="190"/>
        <end position="200"/>
    </location>
</feature>
<gene>
    <name evidence="2" type="ORF">KME60_01220</name>
</gene>
<sequence>MARKRLADLLQEEAQKPALTPEESTIEVTATSVDDKAPEVEKTEETHTALGEVQETIVDFEAIVKELKRTLKEAEKKEAVLQEKSDDLEATVKELKGTLKEAEKKEAALQEKSDDLEATVKELKATLKQTQKKETALQERNLDLESSLERLTKELHQAKQDAVHLAQTNTQLMEESRVYKEPAPKEAPKQITTYRKSSYALSRKLAPTQPHNQTEDSDEENNSSNQMWLLD</sequence>
<dbReference type="SUPFAM" id="SSF57997">
    <property type="entry name" value="Tropomyosin"/>
    <property type="match status" value="1"/>
</dbReference>
<dbReference type="AlphaFoldDB" id="A0A951QHR1"/>
<evidence type="ECO:0000313" key="2">
    <source>
        <dbReference type="EMBL" id="MBW4666081.1"/>
    </source>
</evidence>
<comment type="caution">
    <text evidence="2">The sequence shown here is derived from an EMBL/GenBank/DDBJ whole genome shotgun (WGS) entry which is preliminary data.</text>
</comment>
<dbReference type="Proteomes" id="UP000729701">
    <property type="component" value="Unassembled WGS sequence"/>
</dbReference>
<dbReference type="Gene3D" id="1.20.5.340">
    <property type="match status" value="1"/>
</dbReference>
<feature type="region of interest" description="Disordered" evidence="1">
    <location>
        <begin position="159"/>
        <end position="231"/>
    </location>
</feature>
<accession>A0A951QHR1</accession>
<organism evidence="2 3">
    <name type="scientific">Cyanomargarita calcarea GSE-NOS-MK-12-04C</name>
    <dbReference type="NCBI Taxonomy" id="2839659"/>
    <lineage>
        <taxon>Bacteria</taxon>
        <taxon>Bacillati</taxon>
        <taxon>Cyanobacteriota</taxon>
        <taxon>Cyanophyceae</taxon>
        <taxon>Nostocales</taxon>
        <taxon>Cyanomargaritaceae</taxon>
        <taxon>Cyanomargarita</taxon>
    </lineage>
</organism>
<evidence type="ECO:0000256" key="1">
    <source>
        <dbReference type="SAM" id="MobiDB-lite"/>
    </source>
</evidence>
<feature type="region of interest" description="Disordered" evidence="1">
    <location>
        <begin position="1"/>
        <end position="29"/>
    </location>
</feature>
<reference evidence="2" key="1">
    <citation type="submission" date="2021-05" db="EMBL/GenBank/DDBJ databases">
        <authorList>
            <person name="Pietrasiak N."/>
            <person name="Ward R."/>
            <person name="Stajich J.E."/>
            <person name="Kurbessoian T."/>
        </authorList>
    </citation>
    <scope>NUCLEOTIDE SEQUENCE</scope>
    <source>
        <strain evidence="2">GSE-NOS-MK-12-04C</strain>
    </source>
</reference>
<dbReference type="EMBL" id="JAHHGZ010000001">
    <property type="protein sequence ID" value="MBW4666081.1"/>
    <property type="molecule type" value="Genomic_DNA"/>
</dbReference>